<dbReference type="GO" id="GO:0003954">
    <property type="term" value="F:NADH dehydrogenase activity"/>
    <property type="evidence" value="ECO:0007669"/>
    <property type="project" value="TreeGrafter"/>
</dbReference>
<protein>
    <recommendedName>
        <fullName evidence="2">NADH:ubiquinone reductase (H(+)-translocating)</fullName>
        <ecNumber evidence="2">7.1.1.2</ecNumber>
    </recommendedName>
    <alternativeName>
        <fullName evidence="7">NADH dehydrogenase subunit 5</fullName>
    </alternativeName>
</protein>
<evidence type="ECO:0000256" key="2">
    <source>
        <dbReference type="ARBA" id="ARBA00012944"/>
    </source>
</evidence>
<dbReference type="InterPro" id="IPR003945">
    <property type="entry name" value="NU5C-like"/>
</dbReference>
<evidence type="ECO:0000256" key="6">
    <source>
        <dbReference type="ARBA" id="ARBA00023136"/>
    </source>
</evidence>
<feature type="transmembrane region" description="Helical" evidence="9">
    <location>
        <begin position="276"/>
        <end position="293"/>
    </location>
</feature>
<evidence type="ECO:0000256" key="8">
    <source>
        <dbReference type="ARBA" id="ARBA00049551"/>
    </source>
</evidence>
<dbReference type="Pfam" id="PF00361">
    <property type="entry name" value="Proton_antipo_M"/>
    <property type="match status" value="1"/>
</dbReference>
<dbReference type="EMBL" id="AM292321">
    <property type="protein sequence ID" value="CAL23087.2"/>
    <property type="molecule type" value="Genomic_DNA"/>
</dbReference>
<dbReference type="PRINTS" id="PR01434">
    <property type="entry name" value="NADHDHGNASE5"/>
</dbReference>
<gene>
    <name evidence="11" type="primary">nad5</name>
</gene>
<sequence length="575" mass="64642">MACVVMFMNGFMVFWGFMLVMFLILGVVLLYNNQFLTKFMGMDLKTYLLYSCLYFLLFLFIYVYFGWNSVLGVVMIGSIWLGESIIFSFDFLSLMFLGSAMIVSISIFEFGLMYMEGESSDMNFLLLLNLFLFFMFCLVFSGDVITLFIGWEGVGILSYILISWWFGRGDAQGGSMQAVIYNRVGDFGMVMIVLMLFLFVDGLSIGWMGGMTGLLYLFILLCIIAKSSQLFFHPWLPNAMEGPTPVSSLLHSSTMVVAGVYLVLRMNHLIGFQGEVLLIGIFTSLFGGLCASFQSDFKKVVAFSTTSQLGFMLVTLGLGQNLLCLAYMVFHAFFKANLFMVSGVLIHGSGNIQDYRSMRLTFMNNSSTKMMFMISSLAMMGFPFLSGFWAKDVILEYLLSGGVGVFLLVVGVIGALLTSVYSVRLYYGIFGSGVLKGNKVIGMEGLLTMSYLWRMMLGVVSMGVLFLLIMPYEPVYIGGFLKLVPLFLILLGGMTGFYLLFKSNKGLFYLFYLYFYNPLMHKYLSSSVGKISEYLISFDFVMLEWVGPLGVKKVFLKMIVFMFILIIGVGLGMWM</sequence>
<feature type="transmembrane region" description="Helical" evidence="9">
    <location>
        <begin position="451"/>
        <end position="470"/>
    </location>
</feature>
<evidence type="ECO:0000256" key="5">
    <source>
        <dbReference type="ARBA" id="ARBA00022989"/>
    </source>
</evidence>
<feature type="transmembrane region" description="Helical" evidence="9">
    <location>
        <begin position="44"/>
        <end position="65"/>
    </location>
</feature>
<keyword evidence="3" id="KW-0249">Electron transport</keyword>
<keyword evidence="5 9" id="KW-1133">Transmembrane helix</keyword>
<feature type="transmembrane region" description="Helical" evidence="9">
    <location>
        <begin position="124"/>
        <end position="142"/>
    </location>
</feature>
<evidence type="ECO:0000256" key="1">
    <source>
        <dbReference type="ARBA" id="ARBA00004141"/>
    </source>
</evidence>
<keyword evidence="4 9" id="KW-0812">Transmembrane</keyword>
<keyword evidence="6 9" id="KW-0472">Membrane</keyword>
<dbReference type="PANTHER" id="PTHR42829:SF2">
    <property type="entry name" value="NADH-UBIQUINONE OXIDOREDUCTASE CHAIN 5"/>
    <property type="match status" value="1"/>
</dbReference>
<feature type="transmembrane region" description="Helical" evidence="9">
    <location>
        <begin position="85"/>
        <end position="112"/>
    </location>
</feature>
<feature type="transmembrane region" description="Helical" evidence="9">
    <location>
        <begin position="179"/>
        <end position="199"/>
    </location>
</feature>
<dbReference type="GO" id="GO:0042773">
    <property type="term" value="P:ATP synthesis coupled electron transport"/>
    <property type="evidence" value="ECO:0007669"/>
    <property type="project" value="InterPro"/>
</dbReference>
<feature type="transmembrane region" description="Helical" evidence="9">
    <location>
        <begin position="402"/>
        <end position="430"/>
    </location>
</feature>
<dbReference type="GO" id="GO:0008137">
    <property type="term" value="F:NADH dehydrogenase (ubiquinone) activity"/>
    <property type="evidence" value="ECO:0007669"/>
    <property type="project" value="UniProtKB-EC"/>
</dbReference>
<accession>D2YVG4</accession>
<reference evidence="11" key="1">
    <citation type="journal article" date="2009" name="Mol. Biol. Evol.">
        <title>Hyper-variability of ascidian mitochondrial gene order: exposing the myth of deuterostome organelle genome stability.</title>
        <authorList>
            <person name="Gissi C."/>
            <person name="Pesole G."/>
            <person name="Mastrototaro F."/>
            <person name="Iannelli F."/>
            <person name="Guida V."/>
            <person name="Griggio F."/>
        </authorList>
    </citation>
    <scope>NUCLEOTIDE SEQUENCE</scope>
    <source>
        <tissue evidence="11">Muscle</tissue>
    </source>
</reference>
<dbReference type="PANTHER" id="PTHR42829">
    <property type="entry name" value="NADH-UBIQUINONE OXIDOREDUCTASE CHAIN 5"/>
    <property type="match status" value="1"/>
</dbReference>
<proteinExistence type="predicted"/>
<evidence type="ECO:0000256" key="4">
    <source>
        <dbReference type="ARBA" id="ARBA00022692"/>
    </source>
</evidence>
<feature type="transmembrane region" description="Helical" evidence="9">
    <location>
        <begin position="476"/>
        <end position="500"/>
    </location>
</feature>
<feature type="transmembrane region" description="Helical" evidence="9">
    <location>
        <begin position="12"/>
        <end position="32"/>
    </location>
</feature>
<feature type="transmembrane region" description="Helical" evidence="9">
    <location>
        <begin position="205"/>
        <end position="225"/>
    </location>
</feature>
<evidence type="ECO:0000256" key="9">
    <source>
        <dbReference type="SAM" id="Phobius"/>
    </source>
</evidence>
<comment type="subcellular location">
    <subcellularLocation>
        <location evidence="1">Membrane</location>
        <topology evidence="1">Multi-pass membrane protein</topology>
    </subcellularLocation>
</comment>
<dbReference type="GO" id="GO:0016020">
    <property type="term" value="C:membrane"/>
    <property type="evidence" value="ECO:0007669"/>
    <property type="project" value="UniProtKB-SubCell"/>
</dbReference>
<organism evidence="11">
    <name type="scientific">Microcosmus sulcatus</name>
    <dbReference type="NCBI Taxonomy" id="341086"/>
    <lineage>
        <taxon>Eukaryota</taxon>
        <taxon>Metazoa</taxon>
        <taxon>Chordata</taxon>
        <taxon>Tunicata</taxon>
        <taxon>Ascidiacea</taxon>
        <taxon>Stolidobranchia</taxon>
        <taxon>Pyuridae</taxon>
        <taxon>Microcosmus</taxon>
    </lineage>
</organism>
<evidence type="ECO:0000259" key="10">
    <source>
        <dbReference type="Pfam" id="PF00361"/>
    </source>
</evidence>
<name>D2YVG4_9ASCI</name>
<dbReference type="InterPro" id="IPR001750">
    <property type="entry name" value="ND/Mrp_TM"/>
</dbReference>
<keyword evidence="3" id="KW-0679">Respiratory chain</keyword>
<evidence type="ECO:0000313" key="11">
    <source>
        <dbReference type="EMBL" id="CAL23087.2"/>
    </source>
</evidence>
<feature type="transmembrane region" description="Helical" evidence="9">
    <location>
        <begin position="370"/>
        <end position="390"/>
    </location>
</feature>
<feature type="transmembrane region" description="Helical" evidence="9">
    <location>
        <begin position="148"/>
        <end position="167"/>
    </location>
</feature>
<keyword evidence="11" id="KW-0496">Mitochondrion</keyword>
<dbReference type="EC" id="7.1.1.2" evidence="2"/>
<feature type="transmembrane region" description="Helical" evidence="9">
    <location>
        <begin position="246"/>
        <end position="264"/>
    </location>
</feature>
<feature type="domain" description="NADH:quinone oxidoreductase/Mrp antiporter transmembrane" evidence="10">
    <location>
        <begin position="141"/>
        <end position="418"/>
    </location>
</feature>
<feature type="transmembrane region" description="Helical" evidence="9">
    <location>
        <begin position="554"/>
        <end position="574"/>
    </location>
</feature>
<comment type="catalytic activity">
    <reaction evidence="8">
        <text>a ubiquinone + NADH + 5 H(+)(in) = a ubiquinol + NAD(+) + 4 H(+)(out)</text>
        <dbReference type="Rhea" id="RHEA:29091"/>
        <dbReference type="Rhea" id="RHEA-COMP:9565"/>
        <dbReference type="Rhea" id="RHEA-COMP:9566"/>
        <dbReference type="ChEBI" id="CHEBI:15378"/>
        <dbReference type="ChEBI" id="CHEBI:16389"/>
        <dbReference type="ChEBI" id="CHEBI:17976"/>
        <dbReference type="ChEBI" id="CHEBI:57540"/>
        <dbReference type="ChEBI" id="CHEBI:57945"/>
        <dbReference type="EC" id="7.1.1.2"/>
    </reaction>
</comment>
<evidence type="ECO:0000256" key="7">
    <source>
        <dbReference type="ARBA" id="ARBA00031027"/>
    </source>
</evidence>
<keyword evidence="3" id="KW-0813">Transport</keyword>
<dbReference type="AlphaFoldDB" id="D2YVG4"/>
<evidence type="ECO:0000256" key="3">
    <source>
        <dbReference type="ARBA" id="ARBA00022660"/>
    </source>
</evidence>
<geneLocation type="mitochondrion" evidence="11"/>
<dbReference type="GO" id="GO:0015990">
    <property type="term" value="P:electron transport coupled proton transport"/>
    <property type="evidence" value="ECO:0007669"/>
    <property type="project" value="TreeGrafter"/>
</dbReference>